<dbReference type="Gene3D" id="3.30.230.10">
    <property type="match status" value="1"/>
</dbReference>
<dbReference type="RefSeq" id="WP_277567809.1">
    <property type="nucleotide sequence ID" value="NZ_JAPDHZ010000006.1"/>
</dbReference>
<dbReference type="InterPro" id="IPR020568">
    <property type="entry name" value="Ribosomal_Su5_D2-typ_SF"/>
</dbReference>
<keyword evidence="2" id="KW-1185">Reference proteome</keyword>
<name>A0A9X4KL14_9BACL</name>
<dbReference type="Proteomes" id="UP001153387">
    <property type="component" value="Unassembled WGS sequence"/>
</dbReference>
<dbReference type="EMBL" id="JAPDHZ010000006">
    <property type="protein sequence ID" value="MDG0794033.1"/>
    <property type="molecule type" value="Genomic_DNA"/>
</dbReference>
<evidence type="ECO:0000313" key="2">
    <source>
        <dbReference type="Proteomes" id="UP001153387"/>
    </source>
</evidence>
<proteinExistence type="predicted"/>
<gene>
    <name evidence="1" type="ORF">OMP38_26820</name>
</gene>
<reference evidence="1 2" key="1">
    <citation type="submission" date="2022-10" db="EMBL/GenBank/DDBJ databases">
        <title>Comparative genomic analysis of Cohnella hashimotonis sp. nov., isolated from the International Space Station.</title>
        <authorList>
            <person name="Simpson A."/>
            <person name="Venkateswaran K."/>
        </authorList>
    </citation>
    <scope>NUCLEOTIDE SEQUENCE [LARGE SCALE GENOMIC DNA]</scope>
    <source>
        <strain evidence="1 2">DSM 18997</strain>
    </source>
</reference>
<evidence type="ECO:0000313" key="1">
    <source>
        <dbReference type="EMBL" id="MDG0794033.1"/>
    </source>
</evidence>
<dbReference type="InterPro" id="IPR014721">
    <property type="entry name" value="Ribsml_uS5_D2-typ_fold_subgr"/>
</dbReference>
<protein>
    <recommendedName>
        <fullName evidence="3">Lon proteolytic domain-containing protein</fullName>
    </recommendedName>
</protein>
<dbReference type="SUPFAM" id="SSF54211">
    <property type="entry name" value="Ribosomal protein S5 domain 2-like"/>
    <property type="match status" value="1"/>
</dbReference>
<organism evidence="1 2">
    <name type="scientific">Cohnella ginsengisoli</name>
    <dbReference type="NCBI Taxonomy" id="425004"/>
    <lineage>
        <taxon>Bacteria</taxon>
        <taxon>Bacillati</taxon>
        <taxon>Bacillota</taxon>
        <taxon>Bacilli</taxon>
        <taxon>Bacillales</taxon>
        <taxon>Paenibacillaceae</taxon>
        <taxon>Cohnella</taxon>
    </lineage>
</organism>
<dbReference type="AlphaFoldDB" id="A0A9X4KL14"/>
<accession>A0A9X4KL14</accession>
<sequence>MQGSVQFVYVREGVTRNLYEKQAVSKALPDARFYPADSSALDDLADTESVGEEARNETIEHAIDSTIDLSDVPATEEEKDAELSRLIKATSRYYGDSIGLMLGIGLVEEKEHLDFSQNGEWTVAGTGTLEADELVGSVGAIRDKLRTAEQSGADIFLVPKDKDTFLYEGLSNEEEAQQVAQELHLHLQVVPVASLSEAIAYLKSKAH</sequence>
<evidence type="ECO:0008006" key="3">
    <source>
        <dbReference type="Google" id="ProtNLM"/>
    </source>
</evidence>
<comment type="caution">
    <text evidence="1">The sequence shown here is derived from an EMBL/GenBank/DDBJ whole genome shotgun (WGS) entry which is preliminary data.</text>
</comment>